<dbReference type="Proteomes" id="UP000700596">
    <property type="component" value="Unassembled WGS sequence"/>
</dbReference>
<dbReference type="InterPro" id="IPR045087">
    <property type="entry name" value="Cu-oxidase_fam"/>
</dbReference>
<organism evidence="7 8">
    <name type="scientific">Dendryphion nanum</name>
    <dbReference type="NCBI Taxonomy" id="256645"/>
    <lineage>
        <taxon>Eukaryota</taxon>
        <taxon>Fungi</taxon>
        <taxon>Dikarya</taxon>
        <taxon>Ascomycota</taxon>
        <taxon>Pezizomycotina</taxon>
        <taxon>Dothideomycetes</taxon>
        <taxon>Pleosporomycetidae</taxon>
        <taxon>Pleosporales</taxon>
        <taxon>Torulaceae</taxon>
        <taxon>Dendryphion</taxon>
    </lineage>
</organism>
<feature type="compositionally biased region" description="Polar residues" evidence="3">
    <location>
        <begin position="639"/>
        <end position="653"/>
    </location>
</feature>
<dbReference type="SUPFAM" id="SSF49503">
    <property type="entry name" value="Cupredoxins"/>
    <property type="match status" value="2"/>
</dbReference>
<feature type="domain" description="Plastocyanin-like" evidence="5">
    <location>
        <begin position="399"/>
        <end position="521"/>
    </location>
</feature>
<evidence type="ECO:0000256" key="1">
    <source>
        <dbReference type="ARBA" id="ARBA00010609"/>
    </source>
</evidence>
<dbReference type="InterPro" id="IPR011706">
    <property type="entry name" value="Cu-oxidase_C"/>
</dbReference>
<dbReference type="CDD" id="cd13889">
    <property type="entry name" value="CuRO_3_BOD"/>
    <property type="match status" value="1"/>
</dbReference>
<dbReference type="EMBL" id="JAGMWT010000003">
    <property type="protein sequence ID" value="KAH7132250.1"/>
    <property type="molecule type" value="Genomic_DNA"/>
</dbReference>
<keyword evidence="4" id="KW-0732">Signal</keyword>
<dbReference type="PANTHER" id="PTHR48267:SF1">
    <property type="entry name" value="BILIRUBIN OXIDASE"/>
    <property type="match status" value="1"/>
</dbReference>
<dbReference type="Pfam" id="PF07732">
    <property type="entry name" value="Cu-oxidase_3"/>
    <property type="match status" value="1"/>
</dbReference>
<keyword evidence="8" id="KW-1185">Reference proteome</keyword>
<sequence>MSRSNAWKLLCVAGLFVDGSLASNSTQFTQPTSTSRSVGLSRPKPTGSWISPEYTWIFEFPLPIPSAKSPKLAYTTASGSTIDYYEVEVKSFTKQIYPNLPPTEMVGYDGMSPGPTFLMQRGREAVVRFSNNGPTKMSVHVHGQYNRAPFDGWAADYALGGQYKDYYYPNAQNARTIWYHDHTEYETGVNAYKGQEGFYLLSDAEERKFELPAGKYDIPLALAAKIYNSDGSLNYATNNAIGLWGDIIQVNGQPWPYLNVEPRKYRFRLLNGAVSRTFNISFTDDYIGGDQTVSDGKSLDFTTIASDAGLFSNSVKTTNLALSVGERYEVIVDFSGYEGKNITMRNSRSVGENLDYAATDLVMRLVVGDSVSDSSNNGEIPSALRKISPLPTKSAADKNFRFERKDDEWVINGVGFSDINHRILTRPLRGADEIWEFQNGNGGGSHPIHIHLVEFQVLSRFGGRNRVEPYESAGRKDIVWLASGENVRVVARYAPWDGVYMFHCHNLVHEDHDMMAAFNVTQLAKWGYDNSTLFIDPMQPEFRPKAINAADFTEDAIRQKLAWFYSTNAYNGGNVAEVYSALDAYSSGPFEPGPTNTAPAASTLQTVTASSQPGSSPHATPTTSSTYTWSGNRNDWVGESQTQITTTTNRGWW</sequence>
<name>A0A9P9E6E5_9PLEO</name>
<comment type="caution">
    <text evidence="7">The sequence shown here is derived from an EMBL/GenBank/DDBJ whole genome shotgun (WGS) entry which is preliminary data.</text>
</comment>
<dbReference type="OrthoDB" id="262547at2759"/>
<feature type="chain" id="PRO_5040264454" evidence="4">
    <location>
        <begin position="23"/>
        <end position="653"/>
    </location>
</feature>
<gene>
    <name evidence="7" type="ORF">B0J11DRAFT_577178</name>
</gene>
<evidence type="ECO:0000313" key="8">
    <source>
        <dbReference type="Proteomes" id="UP000700596"/>
    </source>
</evidence>
<dbReference type="PANTHER" id="PTHR48267">
    <property type="entry name" value="CUPREDOXIN SUPERFAMILY PROTEIN"/>
    <property type="match status" value="1"/>
</dbReference>
<dbReference type="Gene3D" id="2.60.40.420">
    <property type="entry name" value="Cupredoxins - blue copper proteins"/>
    <property type="match status" value="3"/>
</dbReference>
<feature type="signal peptide" evidence="4">
    <location>
        <begin position="1"/>
        <end position="22"/>
    </location>
</feature>
<feature type="region of interest" description="Disordered" evidence="3">
    <location>
        <begin position="607"/>
        <end position="653"/>
    </location>
</feature>
<evidence type="ECO:0000259" key="5">
    <source>
        <dbReference type="Pfam" id="PF07731"/>
    </source>
</evidence>
<dbReference type="InterPro" id="IPR008972">
    <property type="entry name" value="Cupredoxin"/>
</dbReference>
<evidence type="ECO:0000256" key="4">
    <source>
        <dbReference type="SAM" id="SignalP"/>
    </source>
</evidence>
<keyword evidence="2" id="KW-0186">Copper</keyword>
<feature type="domain" description="Plastocyanin-like" evidence="6">
    <location>
        <begin position="102"/>
        <end position="204"/>
    </location>
</feature>
<dbReference type="GO" id="GO:0005507">
    <property type="term" value="F:copper ion binding"/>
    <property type="evidence" value="ECO:0007669"/>
    <property type="project" value="InterPro"/>
</dbReference>
<evidence type="ECO:0000259" key="6">
    <source>
        <dbReference type="Pfam" id="PF07732"/>
    </source>
</evidence>
<evidence type="ECO:0000256" key="3">
    <source>
        <dbReference type="SAM" id="MobiDB-lite"/>
    </source>
</evidence>
<dbReference type="AlphaFoldDB" id="A0A9P9E6E5"/>
<dbReference type="GO" id="GO:0016491">
    <property type="term" value="F:oxidoreductase activity"/>
    <property type="evidence" value="ECO:0007669"/>
    <property type="project" value="InterPro"/>
</dbReference>
<accession>A0A9P9E6E5</accession>
<comment type="similarity">
    <text evidence="1">Belongs to the multicopper oxidase family.</text>
</comment>
<protein>
    <submittedName>
        <fullName evidence="7">Cupredoxin</fullName>
    </submittedName>
</protein>
<dbReference type="Pfam" id="PF07731">
    <property type="entry name" value="Cu-oxidase_2"/>
    <property type="match status" value="1"/>
</dbReference>
<evidence type="ECO:0000256" key="2">
    <source>
        <dbReference type="ARBA" id="ARBA00023008"/>
    </source>
</evidence>
<reference evidence="7" key="1">
    <citation type="journal article" date="2021" name="Nat. Commun.">
        <title>Genetic determinants of endophytism in the Arabidopsis root mycobiome.</title>
        <authorList>
            <person name="Mesny F."/>
            <person name="Miyauchi S."/>
            <person name="Thiergart T."/>
            <person name="Pickel B."/>
            <person name="Atanasova L."/>
            <person name="Karlsson M."/>
            <person name="Huettel B."/>
            <person name="Barry K.W."/>
            <person name="Haridas S."/>
            <person name="Chen C."/>
            <person name="Bauer D."/>
            <person name="Andreopoulos W."/>
            <person name="Pangilinan J."/>
            <person name="LaButti K."/>
            <person name="Riley R."/>
            <person name="Lipzen A."/>
            <person name="Clum A."/>
            <person name="Drula E."/>
            <person name="Henrissat B."/>
            <person name="Kohler A."/>
            <person name="Grigoriev I.V."/>
            <person name="Martin F.M."/>
            <person name="Hacquard S."/>
        </authorList>
    </citation>
    <scope>NUCLEOTIDE SEQUENCE</scope>
    <source>
        <strain evidence="7">MPI-CAGE-CH-0243</strain>
    </source>
</reference>
<evidence type="ECO:0000313" key="7">
    <source>
        <dbReference type="EMBL" id="KAH7132250.1"/>
    </source>
</evidence>
<proteinExistence type="inferred from homology"/>
<feature type="compositionally biased region" description="Low complexity" evidence="3">
    <location>
        <begin position="613"/>
        <end position="630"/>
    </location>
</feature>
<dbReference type="InterPro" id="IPR011707">
    <property type="entry name" value="Cu-oxidase-like_N"/>
</dbReference>